<dbReference type="PANTHER" id="PTHR11022:SF41">
    <property type="entry name" value="PEPTIDOGLYCAN-RECOGNITION PROTEIN LC-RELATED"/>
    <property type="match status" value="1"/>
</dbReference>
<dbReference type="Pfam" id="PF13517">
    <property type="entry name" value="FG-GAP_3"/>
    <property type="match status" value="2"/>
</dbReference>
<comment type="similarity">
    <text evidence="1">Belongs to the N-acetylmuramoyl-L-alanine amidase 2 family.</text>
</comment>
<dbReference type="Proteomes" id="UP001210169">
    <property type="component" value="Chromosome"/>
</dbReference>
<protein>
    <submittedName>
        <fullName evidence="6">FG-GAP-like repeat-containing protein</fullName>
    </submittedName>
</protein>
<evidence type="ECO:0000313" key="7">
    <source>
        <dbReference type="Proteomes" id="UP001210169"/>
    </source>
</evidence>
<dbReference type="Pfam" id="PF01510">
    <property type="entry name" value="Amidase_2"/>
    <property type="match status" value="1"/>
</dbReference>
<dbReference type="InterPro" id="IPR015510">
    <property type="entry name" value="PGRP"/>
</dbReference>
<dbReference type="InterPro" id="IPR013517">
    <property type="entry name" value="FG-GAP"/>
</dbReference>
<dbReference type="PANTHER" id="PTHR11022">
    <property type="entry name" value="PEPTIDOGLYCAN RECOGNITION PROTEIN"/>
    <property type="match status" value="1"/>
</dbReference>
<keyword evidence="7" id="KW-1185">Reference proteome</keyword>
<reference evidence="6 7" key="1">
    <citation type="submission" date="2022-12" db="EMBL/GenBank/DDBJ databases">
        <authorList>
            <person name="Ruckert C."/>
            <person name="Busche T."/>
            <person name="Kalinowski J."/>
            <person name="Wittmann C."/>
        </authorList>
    </citation>
    <scope>NUCLEOTIDE SEQUENCE [LARGE SCALE GENOMIC DNA]</scope>
    <source>
        <strain evidence="6 7">DSM 40276</strain>
    </source>
</reference>
<gene>
    <name evidence="6" type="ORF">STRNI_001918</name>
</gene>
<feature type="domain" description="Peptidoglycan recognition protein family" evidence="5">
    <location>
        <begin position="195"/>
        <end position="358"/>
    </location>
</feature>
<evidence type="ECO:0000256" key="3">
    <source>
        <dbReference type="SAM" id="MobiDB-lite"/>
    </source>
</evidence>
<dbReference type="InterPro" id="IPR006619">
    <property type="entry name" value="PGRP_domain_met/bac"/>
</dbReference>
<dbReference type="SUPFAM" id="SSF55846">
    <property type="entry name" value="N-acetylmuramoyl-L-alanine amidase-like"/>
    <property type="match status" value="1"/>
</dbReference>
<dbReference type="SUPFAM" id="SSF69318">
    <property type="entry name" value="Integrin alpha N-terminal domain"/>
    <property type="match status" value="1"/>
</dbReference>
<feature type="signal peptide" evidence="4">
    <location>
        <begin position="1"/>
        <end position="25"/>
    </location>
</feature>
<feature type="chain" id="PRO_5045936895" evidence="4">
    <location>
        <begin position="26"/>
        <end position="679"/>
    </location>
</feature>
<evidence type="ECO:0000256" key="1">
    <source>
        <dbReference type="ARBA" id="ARBA00007553"/>
    </source>
</evidence>
<evidence type="ECO:0000313" key="6">
    <source>
        <dbReference type="EMBL" id="WAU03744.1"/>
    </source>
</evidence>
<dbReference type="EMBL" id="CP114203">
    <property type="protein sequence ID" value="WAU03744.1"/>
    <property type="molecule type" value="Genomic_DNA"/>
</dbReference>
<feature type="region of interest" description="Disordered" evidence="3">
    <location>
        <begin position="54"/>
        <end position="73"/>
    </location>
</feature>
<dbReference type="SMART" id="SM00701">
    <property type="entry name" value="PGRP"/>
    <property type="match status" value="1"/>
</dbReference>
<dbReference type="GeneID" id="301331108"/>
<dbReference type="InterPro" id="IPR028994">
    <property type="entry name" value="Integrin_alpha_N"/>
</dbReference>
<dbReference type="InterPro" id="IPR036505">
    <property type="entry name" value="Amidase/PGRP_sf"/>
</dbReference>
<accession>A0ABY7IY59</accession>
<evidence type="ECO:0000256" key="4">
    <source>
        <dbReference type="SAM" id="SignalP"/>
    </source>
</evidence>
<keyword evidence="2 4" id="KW-0732">Signal</keyword>
<dbReference type="CDD" id="cd06583">
    <property type="entry name" value="PGRP"/>
    <property type="match status" value="1"/>
</dbReference>
<evidence type="ECO:0000259" key="5">
    <source>
        <dbReference type="SMART" id="SM00701"/>
    </source>
</evidence>
<evidence type="ECO:0000256" key="2">
    <source>
        <dbReference type="ARBA" id="ARBA00022729"/>
    </source>
</evidence>
<name>A0ABY7IY59_STRNI</name>
<sequence length="679" mass="73637">MSKARTAQSLTALLLGGALTTAVLTAETPARTDFLAPAADAAPVTELTNVPMTATKDTAEPNPQPSKANQVTVQKNSTEPFRVIALSWEKGAPLEHDARALARFHHDGSWGQWQEIPLGGDQITDDEATRAGSPIFFSDTADGVQLRMTTPKGELPADLRLSLINPDKKAEGSAPQQTRIHPAAWSAGDADRLRPEVHSRADWGADESLADSGYKGMDSVKAMFVHHTVNGNQYSREDVPGLLRAIYTNGIRNLGYGDFPYNFVVDRFGRLWEGRKGSTDASPTSDPKAIMAGHALGFNRDTLGIATLGNFESNVEGSGPTPQPSEPMMDGLAKLLAWKGAQYGLVPKGKAALISGGGSGNRYPKGEKVSLDVISGHRDVFNTLCPGEHLYDKLPDLRKRVAQHMDAHNPEQPAPHAPRPKPQRHAFAGMTERIASANFNGDGRTDVVAIDKDGSLHVYYSKADGTLGYGRNLWHDNSWATMKHIVAGDFNGDGRGDIAATWYDGSIHLYTGNDRGALGAGRTMWHDNSWTTMRKIVPMKIDGTQRDGLLTIWGNGSIHSYPTRADGTLKGTSRNLWHDNSWGSMKHLVTGDFNNDGRIDVAAVWENGSFRRYLGSGSGPLAKSVKLWNDSSWGDMKTVLRGDFNGDGKADLLGRWYDNLPYLYAGDGKGNLATGKRMT</sequence>
<dbReference type="RefSeq" id="WP_277410953.1">
    <property type="nucleotide sequence ID" value="NZ_CP114203.1"/>
</dbReference>
<dbReference type="Gene3D" id="2.40.128.340">
    <property type="match status" value="2"/>
</dbReference>
<organism evidence="6 7">
    <name type="scientific">Streptomyces nigrescens</name>
    <dbReference type="NCBI Taxonomy" id="1920"/>
    <lineage>
        <taxon>Bacteria</taxon>
        <taxon>Bacillati</taxon>
        <taxon>Actinomycetota</taxon>
        <taxon>Actinomycetes</taxon>
        <taxon>Kitasatosporales</taxon>
        <taxon>Streptomycetaceae</taxon>
        <taxon>Streptomyces</taxon>
    </lineage>
</organism>
<dbReference type="InterPro" id="IPR002502">
    <property type="entry name" value="Amidase_domain"/>
</dbReference>
<proteinExistence type="inferred from homology"/>
<dbReference type="Gene3D" id="3.40.80.10">
    <property type="entry name" value="Peptidoglycan recognition protein-like"/>
    <property type="match status" value="1"/>
</dbReference>